<evidence type="ECO:0000256" key="1">
    <source>
        <dbReference type="SAM" id="SignalP"/>
    </source>
</evidence>
<dbReference type="OrthoDB" id="7836704at2"/>
<evidence type="ECO:0000313" key="3">
    <source>
        <dbReference type="Proteomes" id="UP000240418"/>
    </source>
</evidence>
<protein>
    <recommendedName>
        <fullName evidence="4">GDSL-like lipase/acylhydrolase family protein</fullName>
    </recommendedName>
</protein>
<dbReference type="EMBL" id="PYGJ01000004">
    <property type="protein sequence ID" value="PSL20027.1"/>
    <property type="molecule type" value="Genomic_DNA"/>
</dbReference>
<sequence length="295" mass="32212">MNVKTLLTVLGIGLSASWAGAGEFKSPDILVLGDSQVSFGSGPAYVSFFENLKENCQPNKRQARQLKKLGEASVGVIGVRSTSLHSWNAKSGKAKGMICDVDPKWKVNAGSYGILNTTKNPYVQIGQGAKYQFCQKNTPAFKAMLRPNYYEPKLLIMAFLGNSTGTWIDEPAKAVTDVKVMEKNLPPDMPCIFMTTAPGYSEKINARRRAAQESIRAAFAKTGSRCSFISGLTPKTEALNEGVKSHFRRKQSGAVRDPYHPNKKAARKHLGALRGELCNAIYDQLSDMETAALVE</sequence>
<keyword evidence="1" id="KW-0732">Signal</keyword>
<dbReference type="AlphaFoldDB" id="A0A2P8FE87"/>
<gene>
    <name evidence="2" type="ORF">CLV88_10486</name>
</gene>
<feature type="chain" id="PRO_5015156615" description="GDSL-like lipase/acylhydrolase family protein" evidence="1">
    <location>
        <begin position="22"/>
        <end position="295"/>
    </location>
</feature>
<reference evidence="2 3" key="1">
    <citation type="submission" date="2018-03" db="EMBL/GenBank/DDBJ databases">
        <title>Genomic Encyclopedia of Archaeal and Bacterial Type Strains, Phase II (KMG-II): from individual species to whole genera.</title>
        <authorList>
            <person name="Goeker M."/>
        </authorList>
    </citation>
    <scope>NUCLEOTIDE SEQUENCE [LARGE SCALE GENOMIC DNA]</scope>
    <source>
        <strain evidence="2 3">DSM 100673</strain>
    </source>
</reference>
<evidence type="ECO:0000313" key="2">
    <source>
        <dbReference type="EMBL" id="PSL20027.1"/>
    </source>
</evidence>
<keyword evidence="3" id="KW-1185">Reference proteome</keyword>
<accession>A0A2P8FE87</accession>
<dbReference type="RefSeq" id="WP_106608048.1">
    <property type="nucleotide sequence ID" value="NZ_PYGJ01000004.1"/>
</dbReference>
<name>A0A2P8FE87_9RHOB</name>
<dbReference type="Proteomes" id="UP000240418">
    <property type="component" value="Unassembled WGS sequence"/>
</dbReference>
<evidence type="ECO:0008006" key="4">
    <source>
        <dbReference type="Google" id="ProtNLM"/>
    </source>
</evidence>
<feature type="signal peptide" evidence="1">
    <location>
        <begin position="1"/>
        <end position="21"/>
    </location>
</feature>
<proteinExistence type="predicted"/>
<comment type="caution">
    <text evidence="2">The sequence shown here is derived from an EMBL/GenBank/DDBJ whole genome shotgun (WGS) entry which is preliminary data.</text>
</comment>
<organism evidence="2 3">
    <name type="scientific">Shimia abyssi</name>
    <dbReference type="NCBI Taxonomy" id="1662395"/>
    <lineage>
        <taxon>Bacteria</taxon>
        <taxon>Pseudomonadati</taxon>
        <taxon>Pseudomonadota</taxon>
        <taxon>Alphaproteobacteria</taxon>
        <taxon>Rhodobacterales</taxon>
        <taxon>Roseobacteraceae</taxon>
    </lineage>
</organism>